<evidence type="ECO:0000256" key="2">
    <source>
        <dbReference type="ARBA" id="ARBA00022857"/>
    </source>
</evidence>
<dbReference type="Gene3D" id="3.40.50.720">
    <property type="entry name" value="NAD(P)-binding Rossmann-like Domain"/>
    <property type="match status" value="1"/>
</dbReference>
<dbReference type="Pfam" id="PF00106">
    <property type="entry name" value="adh_short"/>
    <property type="match status" value="1"/>
</dbReference>
<dbReference type="PANTHER" id="PTHR42760:SF127">
    <property type="entry name" value="3-KETOACYL-ACYL CARRIER PROTEIN REDUCTASE-RELATED"/>
    <property type="match status" value="1"/>
</dbReference>
<dbReference type="Gene3D" id="3.40.630.10">
    <property type="entry name" value="Zn peptidases"/>
    <property type="match status" value="1"/>
</dbReference>
<dbReference type="PROSITE" id="PS00061">
    <property type="entry name" value="ADH_SHORT"/>
    <property type="match status" value="1"/>
</dbReference>
<dbReference type="EMBL" id="AYSA01000025">
    <property type="protein sequence ID" value="ESZ99023.1"/>
    <property type="molecule type" value="Genomic_DNA"/>
</dbReference>
<proteinExistence type="inferred from homology"/>
<accession>W9CSC8</accession>
<dbReference type="PRINTS" id="PR00080">
    <property type="entry name" value="SDRFAMILY"/>
</dbReference>
<keyword evidence="2" id="KW-0521">NADP</keyword>
<evidence type="ECO:0000313" key="5">
    <source>
        <dbReference type="EMBL" id="ESZ99023.1"/>
    </source>
</evidence>
<dbReference type="GO" id="GO:0016616">
    <property type="term" value="F:oxidoreductase activity, acting on the CH-OH group of donors, NAD or NADP as acceptor"/>
    <property type="evidence" value="ECO:0007669"/>
    <property type="project" value="TreeGrafter"/>
</dbReference>
<dbReference type="GO" id="GO:0048038">
    <property type="term" value="F:quinone binding"/>
    <property type="evidence" value="ECO:0007669"/>
    <property type="project" value="TreeGrafter"/>
</dbReference>
<dbReference type="Proteomes" id="UP000019487">
    <property type="component" value="Unassembled WGS sequence"/>
</dbReference>
<evidence type="ECO:0000313" key="6">
    <source>
        <dbReference type="Proteomes" id="UP000019487"/>
    </source>
</evidence>
<dbReference type="PRINTS" id="PR00081">
    <property type="entry name" value="GDHRDH"/>
</dbReference>
<dbReference type="HOGENOM" id="CLU_010194_1_3_1"/>
<dbReference type="InterPro" id="IPR020904">
    <property type="entry name" value="Sc_DH/Rdtase_CS"/>
</dbReference>
<evidence type="ECO:0000256" key="4">
    <source>
        <dbReference type="RuleBase" id="RU000363"/>
    </source>
</evidence>
<evidence type="ECO:0000256" key="3">
    <source>
        <dbReference type="ARBA" id="ARBA00023002"/>
    </source>
</evidence>
<dbReference type="PANTHER" id="PTHR42760">
    <property type="entry name" value="SHORT-CHAIN DEHYDROGENASES/REDUCTASES FAMILY MEMBER"/>
    <property type="match status" value="1"/>
</dbReference>
<name>W9CSC8_SCLBF</name>
<dbReference type="SUPFAM" id="SSF51735">
    <property type="entry name" value="NAD(P)-binding Rossmann-fold domains"/>
    <property type="match status" value="1"/>
</dbReference>
<dbReference type="STRING" id="1432307.W9CSC8"/>
<dbReference type="AlphaFoldDB" id="W9CSC8"/>
<reference evidence="5 6" key="1">
    <citation type="journal article" date="2014" name="Genome Announc.">
        <title>Draft genome sequence of Sclerotinia borealis, a psychrophilic plant pathogenic fungus.</title>
        <authorList>
            <person name="Mardanov A.V."/>
            <person name="Beletsky A.V."/>
            <person name="Kadnikov V.V."/>
            <person name="Ignatov A.N."/>
            <person name="Ravin N.V."/>
        </authorList>
    </citation>
    <scope>NUCLEOTIDE SEQUENCE [LARGE SCALE GENOMIC DNA]</scope>
    <source>
        <strain evidence="6">F-4157</strain>
    </source>
</reference>
<dbReference type="SUPFAM" id="SSF53187">
    <property type="entry name" value="Zn-dependent exopeptidases"/>
    <property type="match status" value="1"/>
</dbReference>
<protein>
    <submittedName>
        <fullName evidence="5">Uncharacterized protein</fullName>
    </submittedName>
</protein>
<dbReference type="FunFam" id="3.40.50.720:FF:000173">
    <property type="entry name" value="3-oxoacyl-[acyl-carrier protein] reductase"/>
    <property type="match status" value="1"/>
</dbReference>
<dbReference type="CDD" id="cd05233">
    <property type="entry name" value="SDR_c"/>
    <property type="match status" value="1"/>
</dbReference>
<keyword evidence="6" id="KW-1185">Reference proteome</keyword>
<organism evidence="5 6">
    <name type="scientific">Sclerotinia borealis (strain F-4128)</name>
    <dbReference type="NCBI Taxonomy" id="1432307"/>
    <lineage>
        <taxon>Eukaryota</taxon>
        <taxon>Fungi</taxon>
        <taxon>Dikarya</taxon>
        <taxon>Ascomycota</taxon>
        <taxon>Pezizomycotina</taxon>
        <taxon>Leotiomycetes</taxon>
        <taxon>Helotiales</taxon>
        <taxon>Sclerotiniaceae</taxon>
        <taxon>Sclerotinia</taxon>
    </lineage>
</organism>
<comment type="caution">
    <text evidence="5">The sequence shown here is derived from an EMBL/GenBank/DDBJ whole genome shotgun (WGS) entry which is preliminary data.</text>
</comment>
<dbReference type="GO" id="GO:0006633">
    <property type="term" value="P:fatty acid biosynthetic process"/>
    <property type="evidence" value="ECO:0007669"/>
    <property type="project" value="TreeGrafter"/>
</dbReference>
<gene>
    <name evidence="5" type="ORF">SBOR_0557</name>
</gene>
<sequence>MADNNLIDRLALITGASGGIGSACARAFAAEGVHLALTYSTSKDAIDRLVNDLRQTSSGKDLRISIHQVDMGFPEQISGLFEEIKRDHNGRAVDILISNAGYGKRIVDISDITLEEFEYTLNINLKASFLLVKGVVEGMKEQKWGRIIFISSIAAYGAGLNGCHYAASKGGLTSMMKNLSLHLAEYKITVNDVAPAMIGNTGMIPNADVAPGLLDAIPLHRLGTPEECSNAVMMFAKTGYATATMSIPALLQKYIPDLSPYETIYKHLHQNPGLSLQEHLAAETAATHLRNLPGFDVRTSIGGTGLIGILKNSSGPTALLRADIDALPVKELTGLPYASVKREVDVEDGIEKT</sequence>
<dbReference type="InterPro" id="IPR002347">
    <property type="entry name" value="SDR_fam"/>
</dbReference>
<evidence type="ECO:0000256" key="1">
    <source>
        <dbReference type="ARBA" id="ARBA00006484"/>
    </source>
</evidence>
<dbReference type="InterPro" id="IPR036291">
    <property type="entry name" value="NAD(P)-bd_dom_sf"/>
</dbReference>
<comment type="similarity">
    <text evidence="1 4">Belongs to the short-chain dehydrogenases/reductases (SDR) family.</text>
</comment>
<keyword evidence="3" id="KW-0560">Oxidoreductase</keyword>
<dbReference type="OrthoDB" id="417891at2759"/>